<organism evidence="2">
    <name type="scientific">Pseudomonas fluorescens (strain SBW25)</name>
    <dbReference type="NCBI Taxonomy" id="216595"/>
    <lineage>
        <taxon>Bacteria</taxon>
        <taxon>Pseudomonadati</taxon>
        <taxon>Pseudomonadota</taxon>
        <taxon>Gammaproteobacteria</taxon>
        <taxon>Pseudomonadales</taxon>
        <taxon>Pseudomonadaceae</taxon>
        <taxon>Pseudomonas</taxon>
    </lineage>
</organism>
<feature type="region of interest" description="Disordered" evidence="1">
    <location>
        <begin position="16"/>
        <end position="41"/>
    </location>
</feature>
<accession>A0A0G4E5C7</accession>
<evidence type="ECO:0000256" key="1">
    <source>
        <dbReference type="SAM" id="MobiDB-lite"/>
    </source>
</evidence>
<protein>
    <submittedName>
        <fullName evidence="2">Uncharacterized protein</fullName>
    </submittedName>
</protein>
<reference evidence="2" key="2">
    <citation type="submission" date="2015-06" db="EMBL/GenBank/DDBJ databases">
        <title>Environmentally co-occuring mercury resistance plasmids are genetically and phenotypically diverse and confer variable context-dependent fitness effects.</title>
        <authorList>
            <person name="Hall J.P.J."/>
            <person name="Harrison E."/>
            <person name="Lilley A.K."/>
            <person name="Paterson S."/>
            <person name="Spiers A.J."/>
            <person name="Brockhurst M.A."/>
        </authorList>
    </citation>
    <scope>NUCLEOTIDE SEQUENCE [LARGE SCALE GENOMIC DNA]</scope>
    <source>
        <strain evidence="2">SBW25</strain>
        <plasmid evidence="2">pQBR57</plasmid>
    </source>
</reference>
<sequence>MKGMDQLTEFFPFAMAREHRDGGRSSKPFRRGQPAWVHKES</sequence>
<gene>
    <name evidence="2" type="ORF">PQBR57_0224</name>
</gene>
<dbReference type="EMBL" id="LN713926">
    <property type="protein sequence ID" value="CEK42177.1"/>
    <property type="molecule type" value="Genomic_DNA"/>
</dbReference>
<dbReference type="AlphaFoldDB" id="A0A0G4E5C7"/>
<proteinExistence type="predicted"/>
<keyword evidence="2" id="KW-0614">Plasmid</keyword>
<reference evidence="2" key="1">
    <citation type="submission" date="2014-12" db="EMBL/GenBank/DDBJ databases">
        <authorList>
            <person name="Hall J."/>
        </authorList>
    </citation>
    <scope>NUCLEOTIDE SEQUENCE [LARGE SCALE GENOMIC DNA]</scope>
    <source>
        <strain evidence="2">SBW25</strain>
        <plasmid evidence="2">pQBR57</plasmid>
    </source>
</reference>
<geneLocation type="plasmid" evidence="2">
    <name>pQBR57</name>
</geneLocation>
<name>A0A0G4E5C7_PSEFS</name>
<evidence type="ECO:0000313" key="2">
    <source>
        <dbReference type="EMBL" id="CEK42177.1"/>
    </source>
</evidence>